<feature type="compositionally biased region" description="Pro residues" evidence="1">
    <location>
        <begin position="27"/>
        <end position="66"/>
    </location>
</feature>
<evidence type="ECO:0000313" key="4">
    <source>
        <dbReference type="Proteomes" id="UP001186944"/>
    </source>
</evidence>
<feature type="compositionally biased region" description="Low complexity" evidence="1">
    <location>
        <begin position="122"/>
        <end position="134"/>
    </location>
</feature>
<keyword evidence="2" id="KW-0472">Membrane</keyword>
<dbReference type="Proteomes" id="UP001186944">
    <property type="component" value="Unassembled WGS sequence"/>
</dbReference>
<gene>
    <name evidence="3" type="ORF">FSP39_004150</name>
</gene>
<protein>
    <submittedName>
        <fullName evidence="3">Uncharacterized protein</fullName>
    </submittedName>
</protein>
<feature type="transmembrane region" description="Helical" evidence="2">
    <location>
        <begin position="159"/>
        <end position="178"/>
    </location>
</feature>
<keyword evidence="2" id="KW-0812">Transmembrane</keyword>
<keyword evidence="4" id="KW-1185">Reference proteome</keyword>
<evidence type="ECO:0000256" key="1">
    <source>
        <dbReference type="SAM" id="MobiDB-lite"/>
    </source>
</evidence>
<feature type="compositionally biased region" description="Pro residues" evidence="1">
    <location>
        <begin position="81"/>
        <end position="117"/>
    </location>
</feature>
<name>A0AA88XYW2_PINIB</name>
<reference evidence="3" key="1">
    <citation type="submission" date="2019-08" db="EMBL/GenBank/DDBJ databases">
        <title>The improved chromosome-level genome for the pearl oyster Pinctada fucata martensii using PacBio sequencing and Hi-C.</title>
        <authorList>
            <person name="Zheng Z."/>
        </authorList>
    </citation>
    <scope>NUCLEOTIDE SEQUENCE</scope>
    <source>
        <strain evidence="3">ZZ-2019</strain>
        <tissue evidence="3">Adductor muscle</tissue>
    </source>
</reference>
<dbReference type="AlphaFoldDB" id="A0AA88XYW2"/>
<comment type="caution">
    <text evidence="3">The sequence shown here is derived from an EMBL/GenBank/DDBJ whole genome shotgun (WGS) entry which is preliminary data.</text>
</comment>
<organism evidence="3 4">
    <name type="scientific">Pinctada imbricata</name>
    <name type="common">Atlantic pearl-oyster</name>
    <name type="synonym">Pinctada martensii</name>
    <dbReference type="NCBI Taxonomy" id="66713"/>
    <lineage>
        <taxon>Eukaryota</taxon>
        <taxon>Metazoa</taxon>
        <taxon>Spiralia</taxon>
        <taxon>Lophotrochozoa</taxon>
        <taxon>Mollusca</taxon>
        <taxon>Bivalvia</taxon>
        <taxon>Autobranchia</taxon>
        <taxon>Pteriomorphia</taxon>
        <taxon>Pterioida</taxon>
        <taxon>Pterioidea</taxon>
        <taxon>Pteriidae</taxon>
        <taxon>Pinctada</taxon>
    </lineage>
</organism>
<dbReference type="EMBL" id="VSWD01000008">
    <property type="protein sequence ID" value="KAK3094624.1"/>
    <property type="molecule type" value="Genomic_DNA"/>
</dbReference>
<evidence type="ECO:0000256" key="2">
    <source>
        <dbReference type="SAM" id="Phobius"/>
    </source>
</evidence>
<keyword evidence="2" id="KW-1133">Transmembrane helix</keyword>
<proteinExistence type="predicted"/>
<feature type="compositionally biased region" description="Low complexity" evidence="1">
    <location>
        <begin position="67"/>
        <end position="80"/>
    </location>
</feature>
<feature type="region of interest" description="Disordered" evidence="1">
    <location>
        <begin position="1"/>
        <end position="134"/>
    </location>
</feature>
<accession>A0AA88XYW2</accession>
<evidence type="ECO:0000313" key="3">
    <source>
        <dbReference type="EMBL" id="KAK3094624.1"/>
    </source>
</evidence>
<sequence>MTSLVHEQSIRCPPELAFKFSTADNNQPPPGYGQPPPPAGYVPPQPGYGQPPPPGYGYGYGPPPPMQQQQQQQQQTTVVNQPPPPAYAQPPPPAGYGQPPPPAGYAPQPGYGPPPPQGYGYGPPQQQQQQQQQTTVVVAGQPQTTVIHHKERFADKTCLNLILVILFWPWIFIWIALVRKKTIFHKNQIVRDDRPMNFDGLFVSGLRKRHIYKFLFFTI</sequence>